<dbReference type="Pfam" id="PF01612">
    <property type="entry name" value="DNA_pol_A_exo1"/>
    <property type="match status" value="1"/>
</dbReference>
<protein>
    <submittedName>
        <fullName evidence="2">Ribonuclease D</fullName>
    </submittedName>
</protein>
<gene>
    <name evidence="2" type="ORF">C3E79_06350</name>
</gene>
<dbReference type="OrthoDB" id="144122at2"/>
<dbReference type="PANTHER" id="PTHR47649">
    <property type="entry name" value="RIBONUCLEASE D"/>
    <property type="match status" value="1"/>
</dbReference>
<dbReference type="RefSeq" id="WP_108404149.1">
    <property type="nucleotide sequence ID" value="NZ_CP026948.1"/>
</dbReference>
<sequence length="393" mass="43108">MAAFELVADPRAFRRAADALSCGRGPFAVDTERASNFRYDDRAFLVQVYRRDAGTFLIAPEGHRDAVKDIFAPVLGGGEWVLHAAGEDLPSLGALGLYPGAVFDTELAGRLAGLERTNLAAVVREFTGVELQKGHGREDWSQVPLPDAWLQYAALDVAYLLDVAEALTEYLDRAGKLDALRQELDHVVDTHGPHNRPTPKTWRDLKGVSRLRQPESLAVAQALWERRDEIAFAADASPHSVLPGSVIIAIAASLPATPRELAAIKGFPARRRGETGRWFDVVSQAYSTPREQWPLPHDPPPGPPSKSAWQRHHPQSWERLVAVREALASHAARLDIAPEVLLTPAVLRQVVWELSTHQLSETDTVARALSHAGAREWQVAAVAPTIAARIRSM</sequence>
<dbReference type="SUPFAM" id="SSF47819">
    <property type="entry name" value="HRDC-like"/>
    <property type="match status" value="1"/>
</dbReference>
<evidence type="ECO:0000256" key="1">
    <source>
        <dbReference type="SAM" id="MobiDB-lite"/>
    </source>
</evidence>
<proteinExistence type="predicted"/>
<dbReference type="SMART" id="SM00341">
    <property type="entry name" value="HRDC"/>
    <property type="match status" value="1"/>
</dbReference>
<dbReference type="InterPro" id="IPR002562">
    <property type="entry name" value="3'-5'_exonuclease_dom"/>
</dbReference>
<dbReference type="InterPro" id="IPR041605">
    <property type="entry name" value="Exo_C"/>
</dbReference>
<dbReference type="InterPro" id="IPR044876">
    <property type="entry name" value="HRDC_dom_sf"/>
</dbReference>
<evidence type="ECO:0000313" key="2">
    <source>
        <dbReference type="EMBL" id="AWB84140.1"/>
    </source>
</evidence>
<organism evidence="2 3">
    <name type="scientific">Corynebacterium liangguodongii</name>
    <dbReference type="NCBI Taxonomy" id="2079535"/>
    <lineage>
        <taxon>Bacteria</taxon>
        <taxon>Bacillati</taxon>
        <taxon>Actinomycetota</taxon>
        <taxon>Actinomycetes</taxon>
        <taxon>Mycobacteriales</taxon>
        <taxon>Corynebacteriaceae</taxon>
        <taxon>Corynebacterium</taxon>
    </lineage>
</organism>
<dbReference type="SUPFAM" id="SSF53098">
    <property type="entry name" value="Ribonuclease H-like"/>
    <property type="match status" value="1"/>
</dbReference>
<dbReference type="CDD" id="cd06142">
    <property type="entry name" value="RNaseD_exo"/>
    <property type="match status" value="1"/>
</dbReference>
<dbReference type="GO" id="GO:0000166">
    <property type="term" value="F:nucleotide binding"/>
    <property type="evidence" value="ECO:0007669"/>
    <property type="project" value="InterPro"/>
</dbReference>
<evidence type="ECO:0000313" key="3">
    <source>
        <dbReference type="Proteomes" id="UP000244754"/>
    </source>
</evidence>
<dbReference type="PROSITE" id="PS50967">
    <property type="entry name" value="HRDC"/>
    <property type="match status" value="1"/>
</dbReference>
<dbReference type="Pfam" id="PF18305">
    <property type="entry name" value="DNA_pol_A_exoN"/>
    <property type="match status" value="1"/>
</dbReference>
<dbReference type="InterPro" id="IPR036397">
    <property type="entry name" value="RNaseH_sf"/>
</dbReference>
<dbReference type="GO" id="GO:0003676">
    <property type="term" value="F:nucleic acid binding"/>
    <property type="evidence" value="ECO:0007669"/>
    <property type="project" value="InterPro"/>
</dbReference>
<dbReference type="KEGG" id="clia:C3E79_06350"/>
<dbReference type="EMBL" id="CP026948">
    <property type="protein sequence ID" value="AWB84140.1"/>
    <property type="molecule type" value="Genomic_DNA"/>
</dbReference>
<dbReference type="GO" id="GO:0008408">
    <property type="term" value="F:3'-5' exonuclease activity"/>
    <property type="evidence" value="ECO:0007669"/>
    <property type="project" value="InterPro"/>
</dbReference>
<dbReference type="InterPro" id="IPR012337">
    <property type="entry name" value="RNaseH-like_sf"/>
</dbReference>
<keyword evidence="3" id="KW-1185">Reference proteome</keyword>
<dbReference type="Pfam" id="PF00570">
    <property type="entry name" value="HRDC"/>
    <property type="match status" value="1"/>
</dbReference>
<dbReference type="Gene3D" id="3.30.420.10">
    <property type="entry name" value="Ribonuclease H-like superfamily/Ribonuclease H"/>
    <property type="match status" value="1"/>
</dbReference>
<dbReference type="SMART" id="SM00474">
    <property type="entry name" value="35EXOc"/>
    <property type="match status" value="1"/>
</dbReference>
<accession>A0A2S0WEG6</accession>
<reference evidence="3" key="1">
    <citation type="submission" date="2018-01" db="EMBL/GenBank/DDBJ databases">
        <authorList>
            <person name="Li J."/>
        </authorList>
    </citation>
    <scope>NUCLEOTIDE SEQUENCE [LARGE SCALE GENOMIC DNA]</scope>
    <source>
        <strain evidence="3">2184</strain>
    </source>
</reference>
<dbReference type="AlphaFoldDB" id="A0A2S0WEG6"/>
<dbReference type="GO" id="GO:0006139">
    <property type="term" value="P:nucleobase-containing compound metabolic process"/>
    <property type="evidence" value="ECO:0007669"/>
    <property type="project" value="InterPro"/>
</dbReference>
<dbReference type="InterPro" id="IPR002121">
    <property type="entry name" value="HRDC_dom"/>
</dbReference>
<feature type="region of interest" description="Disordered" evidence="1">
    <location>
        <begin position="289"/>
        <end position="312"/>
    </location>
</feature>
<name>A0A2S0WEG6_9CORY</name>
<dbReference type="InterPro" id="IPR010997">
    <property type="entry name" value="HRDC-like_sf"/>
</dbReference>
<dbReference type="Gene3D" id="1.10.150.80">
    <property type="entry name" value="HRDC domain"/>
    <property type="match status" value="2"/>
</dbReference>
<dbReference type="PANTHER" id="PTHR47649:SF1">
    <property type="entry name" value="RIBONUCLEASE D"/>
    <property type="match status" value="1"/>
</dbReference>
<dbReference type="Proteomes" id="UP000244754">
    <property type="component" value="Chromosome"/>
</dbReference>
<dbReference type="InterPro" id="IPR051086">
    <property type="entry name" value="RNase_D-like"/>
</dbReference>